<keyword evidence="2" id="KW-0539">Nucleus</keyword>
<evidence type="ECO:0000313" key="6">
    <source>
        <dbReference type="Proteomes" id="UP000031668"/>
    </source>
</evidence>
<comment type="similarity">
    <text evidence="3">Belongs to the UTP5 family.</text>
</comment>
<name>A0A0C2IPI6_THEKT</name>
<dbReference type="InterPro" id="IPR007148">
    <property type="entry name" value="SSU_processome_Utp12"/>
</dbReference>
<organism evidence="5 6">
    <name type="scientific">Thelohanellus kitauei</name>
    <name type="common">Myxosporean</name>
    <dbReference type="NCBI Taxonomy" id="669202"/>
    <lineage>
        <taxon>Eukaryota</taxon>
        <taxon>Metazoa</taxon>
        <taxon>Cnidaria</taxon>
        <taxon>Myxozoa</taxon>
        <taxon>Myxosporea</taxon>
        <taxon>Bivalvulida</taxon>
        <taxon>Platysporina</taxon>
        <taxon>Myxobolidae</taxon>
        <taxon>Thelohanellus</taxon>
    </lineage>
</organism>
<dbReference type="Proteomes" id="UP000031668">
    <property type="component" value="Unassembled WGS sequence"/>
</dbReference>
<proteinExistence type="inferred from homology"/>
<evidence type="ECO:0000256" key="1">
    <source>
        <dbReference type="ARBA" id="ARBA00004123"/>
    </source>
</evidence>
<dbReference type="InterPro" id="IPR052414">
    <property type="entry name" value="U3_snoRNA-assoc_WDR"/>
</dbReference>
<evidence type="ECO:0000256" key="2">
    <source>
        <dbReference type="ARBA" id="ARBA00023242"/>
    </source>
</evidence>
<evidence type="ECO:0000256" key="3">
    <source>
        <dbReference type="ARBA" id="ARBA00038335"/>
    </source>
</evidence>
<accession>A0A0C2IPI6</accession>
<dbReference type="GO" id="GO:0000462">
    <property type="term" value="P:maturation of SSU-rRNA from tricistronic rRNA transcript (SSU-rRNA, 5.8S rRNA, LSU-rRNA)"/>
    <property type="evidence" value="ECO:0007669"/>
    <property type="project" value="TreeGrafter"/>
</dbReference>
<comment type="subcellular location">
    <subcellularLocation>
        <location evidence="1">Nucleus</location>
    </subcellularLocation>
</comment>
<dbReference type="OrthoDB" id="30195at2759"/>
<evidence type="ECO:0000313" key="5">
    <source>
        <dbReference type="EMBL" id="KII67399.1"/>
    </source>
</evidence>
<comment type="caution">
    <text evidence="5">The sequence shown here is derived from an EMBL/GenBank/DDBJ whole genome shotgun (WGS) entry which is preliminary data.</text>
</comment>
<dbReference type="Pfam" id="PF04003">
    <property type="entry name" value="Utp12"/>
    <property type="match status" value="1"/>
</dbReference>
<gene>
    <name evidence="5" type="ORF">RF11_01685</name>
</gene>
<dbReference type="PANTHER" id="PTHR44267:SF1">
    <property type="entry name" value="WD REPEAT-CONTAINING PROTEIN 43"/>
    <property type="match status" value="1"/>
</dbReference>
<evidence type="ECO:0000259" key="4">
    <source>
        <dbReference type="Pfam" id="PF04003"/>
    </source>
</evidence>
<sequence length="218" mass="24845">MESENNFETSTGVEPEAEVGSMVQVLIQAIQSRDEALLSELFRQSCYEVVEATSRRLPAEFTLPCLEIMVDQLMKYPKRARKLLKWINCIMRSNIATFYTQINHNDPSSQIRRLNLFLSSRVQLLEELSRLRVRVGITLSNITERYNLSVKTSISPIISLLESCDISTEIEERILNGEDGSNGVESLGNGFIHEKPLNGRNRKRKVRGKNLMSRIGRA</sequence>
<protein>
    <submittedName>
        <fullName evidence="5">WD repeat-containing protein 43</fullName>
    </submittedName>
</protein>
<dbReference type="AlphaFoldDB" id="A0A0C2IPI6"/>
<feature type="domain" description="Small-subunit processome Utp12" evidence="4">
    <location>
        <begin position="34"/>
        <end position="132"/>
    </location>
</feature>
<reference evidence="5 6" key="1">
    <citation type="journal article" date="2014" name="Genome Biol. Evol.">
        <title>The genome of the myxosporean Thelohanellus kitauei shows adaptations to nutrient acquisition within its fish host.</title>
        <authorList>
            <person name="Yang Y."/>
            <person name="Xiong J."/>
            <person name="Zhou Z."/>
            <person name="Huo F."/>
            <person name="Miao W."/>
            <person name="Ran C."/>
            <person name="Liu Y."/>
            <person name="Zhang J."/>
            <person name="Feng J."/>
            <person name="Wang M."/>
            <person name="Wang M."/>
            <person name="Wang L."/>
            <person name="Yao B."/>
        </authorList>
    </citation>
    <scope>NUCLEOTIDE SEQUENCE [LARGE SCALE GENOMIC DNA]</scope>
    <source>
        <strain evidence="5">Wuqing</strain>
    </source>
</reference>
<dbReference type="PANTHER" id="PTHR44267">
    <property type="entry name" value="WD REPEAT-CONTAINING PROTEIN 43"/>
    <property type="match status" value="1"/>
</dbReference>
<dbReference type="GO" id="GO:0005730">
    <property type="term" value="C:nucleolus"/>
    <property type="evidence" value="ECO:0007669"/>
    <property type="project" value="TreeGrafter"/>
</dbReference>
<dbReference type="EMBL" id="JWZT01003208">
    <property type="protein sequence ID" value="KII67399.1"/>
    <property type="molecule type" value="Genomic_DNA"/>
</dbReference>
<keyword evidence="6" id="KW-1185">Reference proteome</keyword>